<dbReference type="RefSeq" id="WP_345328050.1">
    <property type="nucleotide sequence ID" value="NZ_BAAAVH010000016.1"/>
</dbReference>
<evidence type="ECO:0000313" key="7">
    <source>
        <dbReference type="Proteomes" id="UP001596067"/>
    </source>
</evidence>
<dbReference type="InterPro" id="IPR009057">
    <property type="entry name" value="Homeodomain-like_sf"/>
</dbReference>
<dbReference type="InterPro" id="IPR050109">
    <property type="entry name" value="HTH-type_TetR-like_transc_reg"/>
</dbReference>
<dbReference type="SUPFAM" id="SSF46689">
    <property type="entry name" value="Homeodomain-like"/>
    <property type="match status" value="1"/>
</dbReference>
<dbReference type="SUPFAM" id="SSF48498">
    <property type="entry name" value="Tetracyclin repressor-like, C-terminal domain"/>
    <property type="match status" value="1"/>
</dbReference>
<evidence type="ECO:0000256" key="4">
    <source>
        <dbReference type="PROSITE-ProRule" id="PRU00335"/>
    </source>
</evidence>
<evidence type="ECO:0000313" key="6">
    <source>
        <dbReference type="EMBL" id="MFC5890223.1"/>
    </source>
</evidence>
<dbReference type="PANTHER" id="PTHR30055:SF234">
    <property type="entry name" value="HTH-TYPE TRANSCRIPTIONAL REGULATOR BETI"/>
    <property type="match status" value="1"/>
</dbReference>
<dbReference type="PANTHER" id="PTHR30055">
    <property type="entry name" value="HTH-TYPE TRANSCRIPTIONAL REGULATOR RUTR"/>
    <property type="match status" value="1"/>
</dbReference>
<keyword evidence="1" id="KW-0805">Transcription regulation</keyword>
<dbReference type="InterPro" id="IPR036271">
    <property type="entry name" value="Tet_transcr_reg_TetR-rel_C_sf"/>
</dbReference>
<protein>
    <submittedName>
        <fullName evidence="6">TetR/AcrR family transcriptional regulator</fullName>
    </submittedName>
</protein>
<feature type="DNA-binding region" description="H-T-H motif" evidence="4">
    <location>
        <begin position="40"/>
        <end position="59"/>
    </location>
</feature>
<evidence type="ECO:0000259" key="5">
    <source>
        <dbReference type="PROSITE" id="PS50977"/>
    </source>
</evidence>
<evidence type="ECO:0000256" key="2">
    <source>
        <dbReference type="ARBA" id="ARBA00023125"/>
    </source>
</evidence>
<dbReference type="PROSITE" id="PS50977">
    <property type="entry name" value="HTH_TETR_2"/>
    <property type="match status" value="1"/>
</dbReference>
<dbReference type="PRINTS" id="PR00455">
    <property type="entry name" value="HTHTETR"/>
</dbReference>
<evidence type="ECO:0000256" key="1">
    <source>
        <dbReference type="ARBA" id="ARBA00023015"/>
    </source>
</evidence>
<dbReference type="InterPro" id="IPR001647">
    <property type="entry name" value="HTH_TetR"/>
</dbReference>
<accession>A0ABW1F7H3</accession>
<keyword evidence="7" id="KW-1185">Reference proteome</keyword>
<evidence type="ECO:0000256" key="3">
    <source>
        <dbReference type="ARBA" id="ARBA00023163"/>
    </source>
</evidence>
<feature type="domain" description="HTH tetR-type" evidence="5">
    <location>
        <begin position="18"/>
        <end position="77"/>
    </location>
</feature>
<keyword evidence="2 4" id="KW-0238">DNA-binding</keyword>
<dbReference type="Gene3D" id="1.10.357.10">
    <property type="entry name" value="Tetracycline Repressor, domain 2"/>
    <property type="match status" value="1"/>
</dbReference>
<reference evidence="7" key="1">
    <citation type="journal article" date="2019" name="Int. J. Syst. Evol. Microbiol.">
        <title>The Global Catalogue of Microorganisms (GCM) 10K type strain sequencing project: providing services to taxonomists for standard genome sequencing and annotation.</title>
        <authorList>
            <consortium name="The Broad Institute Genomics Platform"/>
            <consortium name="The Broad Institute Genome Sequencing Center for Infectious Disease"/>
            <person name="Wu L."/>
            <person name="Ma J."/>
        </authorList>
    </citation>
    <scope>NUCLEOTIDE SEQUENCE [LARGE SCALE GENOMIC DNA]</scope>
    <source>
        <strain evidence="7">CGMCC 4.1469</strain>
    </source>
</reference>
<dbReference type="Proteomes" id="UP001596067">
    <property type="component" value="Unassembled WGS sequence"/>
</dbReference>
<organism evidence="6 7">
    <name type="scientific">Kitasatospora aburaviensis</name>
    <dbReference type="NCBI Taxonomy" id="67265"/>
    <lineage>
        <taxon>Bacteria</taxon>
        <taxon>Bacillati</taxon>
        <taxon>Actinomycetota</taxon>
        <taxon>Actinomycetes</taxon>
        <taxon>Kitasatosporales</taxon>
        <taxon>Streptomycetaceae</taxon>
        <taxon>Kitasatospora</taxon>
    </lineage>
</organism>
<dbReference type="Pfam" id="PF21597">
    <property type="entry name" value="TetR_C_43"/>
    <property type="match status" value="1"/>
</dbReference>
<dbReference type="Pfam" id="PF00440">
    <property type="entry name" value="TetR_N"/>
    <property type="match status" value="1"/>
</dbReference>
<name>A0ABW1F7H3_9ACTN</name>
<gene>
    <name evidence="6" type="ORF">ACFP0N_35230</name>
</gene>
<proteinExistence type="predicted"/>
<sequence length="195" mass="20556">MSTRSAEGGERRPRADAARNRARLLAAARELFGERGEEVQLPDVARAAGVGMGTVYRHFPTREALVEAAAEDRFAGILAFARALAGEGGDDPVLGYLHHVGEVLESDRGLSAAIEALRGTPGSAPLGRTRAELEEAVSVLIEQARRAGTVRPDVTVGDVHLLVGAISATVRTGSGPWRRLVDLTVDGLRPRPPAG</sequence>
<dbReference type="InterPro" id="IPR049445">
    <property type="entry name" value="TetR_SbtR-like_C"/>
</dbReference>
<comment type="caution">
    <text evidence="6">The sequence shown here is derived from an EMBL/GenBank/DDBJ whole genome shotgun (WGS) entry which is preliminary data.</text>
</comment>
<keyword evidence="3" id="KW-0804">Transcription</keyword>
<dbReference type="EMBL" id="JBHSOD010000075">
    <property type="protein sequence ID" value="MFC5890223.1"/>
    <property type="molecule type" value="Genomic_DNA"/>
</dbReference>